<dbReference type="Pfam" id="PF10531">
    <property type="entry name" value="SLBB"/>
    <property type="match status" value="1"/>
</dbReference>
<dbReference type="PROSITE" id="PS51257">
    <property type="entry name" value="PROKAR_LIPOPROTEIN"/>
    <property type="match status" value="1"/>
</dbReference>
<evidence type="ECO:0000313" key="4">
    <source>
        <dbReference type="EMBL" id="RIJ32800.1"/>
    </source>
</evidence>
<dbReference type="InterPro" id="IPR019554">
    <property type="entry name" value="Soluble_ligand-bd"/>
</dbReference>
<dbReference type="OrthoDB" id="197007at2"/>
<dbReference type="InterPro" id="IPR003715">
    <property type="entry name" value="Poly_export_N"/>
</dbReference>
<sequence>MRRACLILPLIALGACQSVDPEPTQYFPVADWRHEDGQDAAYLLAPGDTIQLIFHTAPELDREIRIAPDGSLNLPYIGSLRASARTAGELRGALLQAYASELKDPDIDVIPTGFESQKIFVGGEVRNPGMVDLPGQIDPLQAIIMAGGFSESAKPTQVAVLRRMPGGQVMSAVFDVNKGINDPRYADFTPLRRFDVVYVPRSAIAEENLLMQQWFRNALPIQFSLYYDISGDIRR</sequence>
<dbReference type="EMBL" id="QWFX01000005">
    <property type="protein sequence ID" value="RIJ32800.1"/>
    <property type="molecule type" value="Genomic_DNA"/>
</dbReference>
<evidence type="ECO:0000313" key="5">
    <source>
        <dbReference type="Proteomes" id="UP000266385"/>
    </source>
</evidence>
<keyword evidence="5" id="KW-1185">Reference proteome</keyword>
<dbReference type="Gene3D" id="3.10.560.10">
    <property type="entry name" value="Outer membrane lipoprotein wza domain like"/>
    <property type="match status" value="1"/>
</dbReference>
<dbReference type="Pfam" id="PF02563">
    <property type="entry name" value="Poly_export"/>
    <property type="match status" value="1"/>
</dbReference>
<organism evidence="4 5">
    <name type="scientific">Henriciella mobilis</name>
    <dbReference type="NCBI Taxonomy" id="2305467"/>
    <lineage>
        <taxon>Bacteria</taxon>
        <taxon>Pseudomonadati</taxon>
        <taxon>Pseudomonadota</taxon>
        <taxon>Alphaproteobacteria</taxon>
        <taxon>Hyphomonadales</taxon>
        <taxon>Hyphomonadaceae</taxon>
        <taxon>Henriciella</taxon>
    </lineage>
</organism>
<keyword evidence="1" id="KW-0732">Signal</keyword>
<proteinExistence type="predicted"/>
<dbReference type="PANTHER" id="PTHR33619:SF3">
    <property type="entry name" value="POLYSACCHARIDE EXPORT PROTEIN GFCE-RELATED"/>
    <property type="match status" value="1"/>
</dbReference>
<evidence type="ECO:0000259" key="3">
    <source>
        <dbReference type="Pfam" id="PF10531"/>
    </source>
</evidence>
<gene>
    <name evidence="4" type="ORF">D1223_02830</name>
</gene>
<dbReference type="GO" id="GO:0015159">
    <property type="term" value="F:polysaccharide transmembrane transporter activity"/>
    <property type="evidence" value="ECO:0007669"/>
    <property type="project" value="InterPro"/>
</dbReference>
<dbReference type="Proteomes" id="UP000266385">
    <property type="component" value="Unassembled WGS sequence"/>
</dbReference>
<reference evidence="4 5" key="1">
    <citation type="submission" date="2018-08" db="EMBL/GenBank/DDBJ databases">
        <title>Henriciella mobilis sp. nov., isolated from seawater.</title>
        <authorList>
            <person name="Cheng H."/>
            <person name="Wu Y.-H."/>
            <person name="Xu X.-W."/>
            <person name="Guo L.-L."/>
        </authorList>
    </citation>
    <scope>NUCLEOTIDE SEQUENCE [LARGE SCALE GENOMIC DNA]</scope>
    <source>
        <strain evidence="4 5">JN25</strain>
    </source>
</reference>
<dbReference type="RefSeq" id="WP_119374880.1">
    <property type="nucleotide sequence ID" value="NZ_QWFX01000005.1"/>
</dbReference>
<feature type="domain" description="Polysaccharide export protein N-terminal" evidence="2">
    <location>
        <begin position="38"/>
        <end position="109"/>
    </location>
</feature>
<evidence type="ECO:0000256" key="1">
    <source>
        <dbReference type="ARBA" id="ARBA00022729"/>
    </source>
</evidence>
<evidence type="ECO:0000259" key="2">
    <source>
        <dbReference type="Pfam" id="PF02563"/>
    </source>
</evidence>
<name>A0A399RM23_9PROT</name>
<comment type="caution">
    <text evidence="4">The sequence shown here is derived from an EMBL/GenBank/DDBJ whole genome shotgun (WGS) entry which is preliminary data.</text>
</comment>
<dbReference type="AlphaFoldDB" id="A0A399RM23"/>
<accession>A0A399RM23</accession>
<dbReference type="PANTHER" id="PTHR33619">
    <property type="entry name" value="POLYSACCHARIDE EXPORT PROTEIN GFCE-RELATED"/>
    <property type="match status" value="1"/>
</dbReference>
<feature type="domain" description="Soluble ligand binding" evidence="3">
    <location>
        <begin position="118"/>
        <end position="171"/>
    </location>
</feature>
<protein>
    <submittedName>
        <fullName evidence="4">Polysaccharide export protein</fullName>
    </submittedName>
</protein>
<dbReference type="InterPro" id="IPR049712">
    <property type="entry name" value="Poly_export"/>
</dbReference>